<dbReference type="PANTHER" id="PTHR12558">
    <property type="entry name" value="CELL DIVISION CYCLE 16,23,27"/>
    <property type="match status" value="1"/>
</dbReference>
<dbReference type="Pfam" id="PF13432">
    <property type="entry name" value="TPR_16"/>
    <property type="match status" value="1"/>
</dbReference>
<dbReference type="InterPro" id="IPR019734">
    <property type="entry name" value="TPR_rpt"/>
</dbReference>
<dbReference type="InterPro" id="IPR011990">
    <property type="entry name" value="TPR-like_helical_dom_sf"/>
</dbReference>
<dbReference type="GO" id="GO:0020037">
    <property type="term" value="F:heme binding"/>
    <property type="evidence" value="ECO:0007669"/>
    <property type="project" value="InterPro"/>
</dbReference>
<dbReference type="InterPro" id="IPR015182">
    <property type="entry name" value="QH-AmDH_asu_heme-bd_dom"/>
</dbReference>
<dbReference type="PROSITE" id="PS50005">
    <property type="entry name" value="TPR"/>
    <property type="match status" value="2"/>
</dbReference>
<evidence type="ECO:0000259" key="1">
    <source>
        <dbReference type="Pfam" id="PF09098"/>
    </source>
</evidence>
<sequence length="323" mass="37151">MFNRVMLLILLFISIGIGVWFYKEKPWQWENSDQNVLTSLPMLPEFIYQNEVSIEKFLAADRWARENVMSADAVGRLGMLYHAYQFTNEARRSYTRARELQPDEFTWIYYLAVLEKATFRFPESEALFRQAITLKPDSAELWAELGDLQMKRARGDEAALIFARALELDPGEPLAALGKGRLEILARNWEGAIALLMPILADYPRLSLAHKYLAVSYEQLGESERYVHHQALSEYGSALESLLMKTLHALSIDAILEGGDRSAGPALLQVKCARCHNDWRIDETRESRDWWASTVRRMQREAGWEWLTDGEAANVVEYLSSRP</sequence>
<dbReference type="SUPFAM" id="SSF46626">
    <property type="entry name" value="Cytochrome c"/>
    <property type="match status" value="1"/>
</dbReference>
<name>A0A381R8M0_9ZZZZ</name>
<feature type="domain" description="Quinohemoprotein amine dehydrogenase alpha subunit haem binding" evidence="1">
    <location>
        <begin position="263"/>
        <end position="321"/>
    </location>
</feature>
<dbReference type="AlphaFoldDB" id="A0A381R8M0"/>
<dbReference type="SMART" id="SM00028">
    <property type="entry name" value="TPR"/>
    <property type="match status" value="3"/>
</dbReference>
<accession>A0A381R8M0</accession>
<protein>
    <recommendedName>
        <fullName evidence="1">Quinohemoprotein amine dehydrogenase alpha subunit haem binding domain-containing protein</fullName>
    </recommendedName>
</protein>
<reference evidence="2" key="1">
    <citation type="submission" date="2018-05" db="EMBL/GenBank/DDBJ databases">
        <authorList>
            <person name="Lanie J.A."/>
            <person name="Ng W.-L."/>
            <person name="Kazmierczak K.M."/>
            <person name="Andrzejewski T.M."/>
            <person name="Davidsen T.M."/>
            <person name="Wayne K.J."/>
            <person name="Tettelin H."/>
            <person name="Glass J.I."/>
            <person name="Rusch D."/>
            <person name="Podicherti R."/>
            <person name="Tsui H.-C.T."/>
            <person name="Winkler M.E."/>
        </authorList>
    </citation>
    <scope>NUCLEOTIDE SEQUENCE</scope>
</reference>
<dbReference type="InterPro" id="IPR036909">
    <property type="entry name" value="Cyt_c-like_dom_sf"/>
</dbReference>
<proteinExistence type="predicted"/>
<organism evidence="2">
    <name type="scientific">marine metagenome</name>
    <dbReference type="NCBI Taxonomy" id="408172"/>
    <lineage>
        <taxon>unclassified sequences</taxon>
        <taxon>metagenomes</taxon>
        <taxon>ecological metagenomes</taxon>
    </lineage>
</organism>
<dbReference type="PANTHER" id="PTHR12558:SF13">
    <property type="entry name" value="CELL DIVISION CYCLE PROTEIN 27 HOMOLOG"/>
    <property type="match status" value="1"/>
</dbReference>
<dbReference type="Pfam" id="PF09098">
    <property type="entry name" value="Dehyd-heme_bind"/>
    <property type="match status" value="1"/>
</dbReference>
<evidence type="ECO:0000313" key="2">
    <source>
        <dbReference type="EMBL" id="SUZ88076.1"/>
    </source>
</evidence>
<dbReference type="SUPFAM" id="SSF48452">
    <property type="entry name" value="TPR-like"/>
    <property type="match status" value="1"/>
</dbReference>
<dbReference type="Gene3D" id="1.10.760.10">
    <property type="entry name" value="Cytochrome c-like domain"/>
    <property type="match status" value="1"/>
</dbReference>
<gene>
    <name evidence="2" type="ORF">METZ01_LOCUS40930</name>
</gene>
<dbReference type="Gene3D" id="1.25.40.10">
    <property type="entry name" value="Tetratricopeptide repeat domain"/>
    <property type="match status" value="1"/>
</dbReference>
<dbReference type="GO" id="GO:0009055">
    <property type="term" value="F:electron transfer activity"/>
    <property type="evidence" value="ECO:0007669"/>
    <property type="project" value="InterPro"/>
</dbReference>
<dbReference type="EMBL" id="UINC01001753">
    <property type="protein sequence ID" value="SUZ88076.1"/>
    <property type="molecule type" value="Genomic_DNA"/>
</dbReference>
<dbReference type="GO" id="GO:0051301">
    <property type="term" value="P:cell division"/>
    <property type="evidence" value="ECO:0007669"/>
    <property type="project" value="TreeGrafter"/>
</dbReference>